<proteinExistence type="predicted"/>
<reference evidence="1" key="1">
    <citation type="journal article" date="2021" name="ISME J.">
        <title>Fine-scale metabolic discontinuity in a stratified prokaryote microbiome of a Red Sea deep halocline.</title>
        <authorList>
            <person name="Michoud G."/>
            <person name="Ngugi D.K."/>
            <person name="Barozzi A."/>
            <person name="Merlino G."/>
            <person name="Calleja M.L."/>
            <person name="Delgado-Huertas A."/>
            <person name="Moran X.A.G."/>
            <person name="Daffonchio D."/>
        </authorList>
    </citation>
    <scope>NUCLEOTIDE SEQUENCE</scope>
    <source>
        <strain evidence="1">SuakinDeep_MAG55_1</strain>
    </source>
</reference>
<dbReference type="NCBIfam" id="TIGR02574">
    <property type="entry name" value="stabl_TIGR02574"/>
    <property type="match status" value="1"/>
</dbReference>
<evidence type="ECO:0008006" key="3">
    <source>
        <dbReference type="Google" id="ProtNLM"/>
    </source>
</evidence>
<organism evidence="1 2">
    <name type="scientific">Candidatus Scalindua arabica</name>
    <dbReference type="NCBI Taxonomy" id="1127984"/>
    <lineage>
        <taxon>Bacteria</taxon>
        <taxon>Pseudomonadati</taxon>
        <taxon>Planctomycetota</taxon>
        <taxon>Candidatus Brocadiia</taxon>
        <taxon>Candidatus Brocadiales</taxon>
        <taxon>Candidatus Scalinduaceae</taxon>
        <taxon>Candidatus Scalindua</taxon>
    </lineage>
</organism>
<evidence type="ECO:0000313" key="2">
    <source>
        <dbReference type="Proteomes" id="UP000722750"/>
    </source>
</evidence>
<sequence>MRSNEIIKEIDNLGLSEKLILVEDIWDSIARSNSELPMPEWQKAELDKRYSDYKNKKLNLHDWEGVHDELRNKYK</sequence>
<dbReference type="EMBL" id="JAANXD010000017">
    <property type="protein sequence ID" value="MBS1257253.1"/>
    <property type="molecule type" value="Genomic_DNA"/>
</dbReference>
<dbReference type="Pfam" id="PF09720">
    <property type="entry name" value="Unstab_antitox"/>
    <property type="match status" value="1"/>
</dbReference>
<comment type="caution">
    <text evidence="1">The sequence shown here is derived from an EMBL/GenBank/DDBJ whole genome shotgun (WGS) entry which is preliminary data.</text>
</comment>
<accession>A0A941W022</accession>
<dbReference type="Proteomes" id="UP000722750">
    <property type="component" value="Unassembled WGS sequence"/>
</dbReference>
<protein>
    <recommendedName>
        <fullName evidence="3">Addiction module protein</fullName>
    </recommendedName>
</protein>
<gene>
    <name evidence="1" type="ORF">MAG551_00290</name>
</gene>
<dbReference type="AlphaFoldDB" id="A0A941W022"/>
<dbReference type="InterPro" id="IPR013406">
    <property type="entry name" value="CHP02574_addiction_mod"/>
</dbReference>
<name>A0A941W022_9BACT</name>
<evidence type="ECO:0000313" key="1">
    <source>
        <dbReference type="EMBL" id="MBS1257253.1"/>
    </source>
</evidence>